<feature type="domain" description="Right handed beta helix" evidence="2">
    <location>
        <begin position="142"/>
        <end position="227"/>
    </location>
</feature>
<evidence type="ECO:0000313" key="4">
    <source>
        <dbReference type="Proteomes" id="UP000321807"/>
    </source>
</evidence>
<keyword evidence="1" id="KW-0732">Signal</keyword>
<sequence>MANKSRRTFMISAISALPALVSLPLFARALSLSSLGSNNGEALKAYGDGKRDATSVIQDLIDNQPSSGGTVVIPAGKYLIDVDKGVVLRSGIHLSLLPGVSLIAMPTRLGSSSIIKIYRAHDVSVSGGSLVGERDKHLGRTGEWGFGIDVRASSSVTLSNIIVSKCWGDGFYLGSLPVNGKNQGCSNIVMQNVTATENRRQGLSIIACNGARIMNSKFLSTNGTSPAAGIDLEPNAGDVVENIVIQNCDVLNNAGSGIQTWNASSSVEIINCRINHNGGRGVYLGGRADGVSIHDNHVSGNGDADIYVGKNVESLKMSANVVTSSSLLVGLVKRGRIYYEPKK</sequence>
<evidence type="ECO:0000256" key="1">
    <source>
        <dbReference type="SAM" id="SignalP"/>
    </source>
</evidence>
<dbReference type="EMBL" id="CP042807">
    <property type="protein sequence ID" value="QEE25636.1"/>
    <property type="molecule type" value="Genomic_DNA"/>
</dbReference>
<feature type="domain" description="Right handed beta helix" evidence="2">
    <location>
        <begin position="242"/>
        <end position="313"/>
    </location>
</feature>
<dbReference type="SUPFAM" id="SSF51126">
    <property type="entry name" value="Pectin lyase-like"/>
    <property type="match status" value="1"/>
</dbReference>
<reference evidence="3 4" key="1">
    <citation type="submission" date="2019-08" db="EMBL/GenBank/DDBJ databases">
        <title>Complete genome sequence of Rhodanobacter glycinis strain T01E-68 isolated from tomato root.</title>
        <authorList>
            <person name="Weon H.-Y."/>
            <person name="Lee S.A."/>
        </authorList>
    </citation>
    <scope>NUCLEOTIDE SEQUENCE [LARGE SCALE GENOMIC DNA]</scope>
    <source>
        <strain evidence="3 4">T01E-68</strain>
    </source>
</reference>
<dbReference type="SMART" id="SM00710">
    <property type="entry name" value="PbH1"/>
    <property type="match status" value="6"/>
</dbReference>
<proteinExistence type="predicted"/>
<dbReference type="AlphaFoldDB" id="A0A5B9E6C7"/>
<dbReference type="InterPro" id="IPR006626">
    <property type="entry name" value="PbH1"/>
</dbReference>
<dbReference type="InterPro" id="IPR006311">
    <property type="entry name" value="TAT_signal"/>
</dbReference>
<dbReference type="RefSeq" id="WP_147627963.1">
    <property type="nucleotide sequence ID" value="NZ_CP042807.1"/>
</dbReference>
<dbReference type="KEGG" id="rgl:CS053_14840"/>
<feature type="signal peptide" evidence="1">
    <location>
        <begin position="1"/>
        <end position="27"/>
    </location>
</feature>
<dbReference type="InterPro" id="IPR011050">
    <property type="entry name" value="Pectin_lyase_fold/virulence"/>
</dbReference>
<dbReference type="Gene3D" id="2.160.20.10">
    <property type="entry name" value="Single-stranded right-handed beta-helix, Pectin lyase-like"/>
    <property type="match status" value="1"/>
</dbReference>
<accession>A0A5B9E6C7</accession>
<dbReference type="Pfam" id="PF13229">
    <property type="entry name" value="Beta_helix"/>
    <property type="match status" value="2"/>
</dbReference>
<dbReference type="PROSITE" id="PS51318">
    <property type="entry name" value="TAT"/>
    <property type="match status" value="1"/>
</dbReference>
<gene>
    <name evidence="3" type="ORF">CS053_14840</name>
</gene>
<feature type="chain" id="PRO_5022740850" evidence="1">
    <location>
        <begin position="28"/>
        <end position="343"/>
    </location>
</feature>
<organism evidence="3 4">
    <name type="scientific">Rhodanobacter glycinis</name>
    <dbReference type="NCBI Taxonomy" id="582702"/>
    <lineage>
        <taxon>Bacteria</taxon>
        <taxon>Pseudomonadati</taxon>
        <taxon>Pseudomonadota</taxon>
        <taxon>Gammaproteobacteria</taxon>
        <taxon>Lysobacterales</taxon>
        <taxon>Rhodanobacteraceae</taxon>
        <taxon>Rhodanobacter</taxon>
    </lineage>
</organism>
<evidence type="ECO:0000259" key="2">
    <source>
        <dbReference type="Pfam" id="PF13229"/>
    </source>
</evidence>
<name>A0A5B9E6C7_9GAMM</name>
<protein>
    <submittedName>
        <fullName evidence="3">Right-handed parallel beta-helix repeat-containing protein</fullName>
    </submittedName>
</protein>
<dbReference type="InterPro" id="IPR012334">
    <property type="entry name" value="Pectin_lyas_fold"/>
</dbReference>
<dbReference type="InterPro" id="IPR039448">
    <property type="entry name" value="Beta_helix"/>
</dbReference>
<dbReference type="Proteomes" id="UP000321807">
    <property type="component" value="Chromosome"/>
</dbReference>
<evidence type="ECO:0000313" key="3">
    <source>
        <dbReference type="EMBL" id="QEE25636.1"/>
    </source>
</evidence>